<name>A0A816ZQ24_BRANA</name>
<dbReference type="EMBL" id="HG994362">
    <property type="protein sequence ID" value="CAF2225821.1"/>
    <property type="molecule type" value="Genomic_DNA"/>
</dbReference>
<gene>
    <name evidence="2" type="ORF">DARMORV10_A08P08730.1</name>
</gene>
<evidence type="ECO:0000256" key="1">
    <source>
        <dbReference type="SAM" id="MobiDB-lite"/>
    </source>
</evidence>
<organism evidence="2">
    <name type="scientific">Brassica napus</name>
    <name type="common">Rape</name>
    <dbReference type="NCBI Taxonomy" id="3708"/>
    <lineage>
        <taxon>Eukaryota</taxon>
        <taxon>Viridiplantae</taxon>
        <taxon>Streptophyta</taxon>
        <taxon>Embryophyta</taxon>
        <taxon>Tracheophyta</taxon>
        <taxon>Spermatophyta</taxon>
        <taxon>Magnoliopsida</taxon>
        <taxon>eudicotyledons</taxon>
        <taxon>Gunneridae</taxon>
        <taxon>Pentapetalae</taxon>
        <taxon>rosids</taxon>
        <taxon>malvids</taxon>
        <taxon>Brassicales</taxon>
        <taxon>Brassicaceae</taxon>
        <taxon>Brassiceae</taxon>
        <taxon>Brassica</taxon>
    </lineage>
</organism>
<feature type="compositionally biased region" description="Polar residues" evidence="1">
    <location>
        <begin position="17"/>
        <end position="35"/>
    </location>
</feature>
<accession>A0A816ZQ24</accession>
<protein>
    <submittedName>
        <fullName evidence="2">(rape) hypothetical protein</fullName>
    </submittedName>
</protein>
<proteinExistence type="predicted"/>
<reference evidence="2" key="1">
    <citation type="submission" date="2021-01" db="EMBL/GenBank/DDBJ databases">
        <authorList>
            <consortium name="Genoscope - CEA"/>
            <person name="William W."/>
        </authorList>
    </citation>
    <scope>NUCLEOTIDE SEQUENCE</scope>
</reference>
<dbReference type="Proteomes" id="UP001295469">
    <property type="component" value="Chromosome A08"/>
</dbReference>
<feature type="region of interest" description="Disordered" evidence="1">
    <location>
        <begin position="1"/>
        <end position="35"/>
    </location>
</feature>
<dbReference type="AlphaFoldDB" id="A0A816ZQ24"/>
<evidence type="ECO:0000313" key="2">
    <source>
        <dbReference type="EMBL" id="CAF2225821.1"/>
    </source>
</evidence>
<sequence>MERQRSLLGFVERQKNFPGSNRESTSCGSSSNPETLSKAIKIEHTVLTLSGSGTLEW</sequence>